<keyword evidence="8" id="KW-0460">Magnesium</keyword>
<evidence type="ECO:0000259" key="11">
    <source>
        <dbReference type="Pfam" id="PF12627"/>
    </source>
</evidence>
<dbReference type="SUPFAM" id="SSF81301">
    <property type="entry name" value="Nucleotidyltransferase"/>
    <property type="match status" value="1"/>
</dbReference>
<dbReference type="SUPFAM" id="SSF81891">
    <property type="entry name" value="Poly A polymerase C-terminal region-like"/>
    <property type="match status" value="1"/>
</dbReference>
<dbReference type="EnsemblMetazoa" id="XM_038215020.1">
    <property type="protein sequence ID" value="XP_038070948.1"/>
    <property type="gene ID" value="LOC119739895"/>
</dbReference>
<evidence type="ECO:0000256" key="9">
    <source>
        <dbReference type="RuleBase" id="RU003953"/>
    </source>
</evidence>
<evidence type="ECO:0000313" key="13">
    <source>
        <dbReference type="Proteomes" id="UP000887568"/>
    </source>
</evidence>
<dbReference type="Pfam" id="PF12627">
    <property type="entry name" value="PolyA_pol_RNAbd"/>
    <property type="match status" value="1"/>
</dbReference>
<dbReference type="PANTHER" id="PTHR46173">
    <property type="entry name" value="CCA TRNA NUCLEOTIDYLTRANSFERASE 1, MITOCHONDRIAL"/>
    <property type="match status" value="1"/>
</dbReference>
<comment type="cofactor">
    <cofactor evidence="1">
        <name>Mg(2+)</name>
        <dbReference type="ChEBI" id="CHEBI:18420"/>
    </cofactor>
</comment>
<protein>
    <recommendedName>
        <fullName evidence="14">CCA tRNA nucleotidyltransferase 1, mitochondrial</fullName>
    </recommendedName>
</protein>
<dbReference type="GO" id="GO:0000166">
    <property type="term" value="F:nucleotide binding"/>
    <property type="evidence" value="ECO:0007669"/>
    <property type="project" value="UniProtKB-KW"/>
</dbReference>
<dbReference type="GO" id="GO:0000049">
    <property type="term" value="F:tRNA binding"/>
    <property type="evidence" value="ECO:0007669"/>
    <property type="project" value="TreeGrafter"/>
</dbReference>
<evidence type="ECO:0000256" key="7">
    <source>
        <dbReference type="ARBA" id="ARBA00022741"/>
    </source>
</evidence>
<dbReference type="GO" id="GO:1990180">
    <property type="term" value="P:mitochondrial tRNA 3'-end processing"/>
    <property type="evidence" value="ECO:0007669"/>
    <property type="project" value="TreeGrafter"/>
</dbReference>
<dbReference type="OrthoDB" id="445712at2759"/>
<feature type="domain" description="tRNA nucleotidyltransferase/poly(A) polymerase RNA and SrmB- binding" evidence="11">
    <location>
        <begin position="233"/>
        <end position="281"/>
    </location>
</feature>
<dbReference type="Gene3D" id="3.30.460.10">
    <property type="entry name" value="Beta Polymerase, domain 2"/>
    <property type="match status" value="1"/>
</dbReference>
<dbReference type="Proteomes" id="UP000887568">
    <property type="component" value="Unplaced"/>
</dbReference>
<dbReference type="GO" id="GO:0005739">
    <property type="term" value="C:mitochondrion"/>
    <property type="evidence" value="ECO:0007669"/>
    <property type="project" value="TreeGrafter"/>
</dbReference>
<sequence>MRPTTLWPLRIAFQKAFQLTPRPAKPSLRFPGSVRPASAIGDDMKLDTPEFRAVFTPELRQLAEIFRLNNHELRIAGGAVRDLLTRKQPEDIDFATTATPCEMKEMFEREGIRMLNTKGEKHGTITARLNDRENFEVTTLRVDRVTDGRHAEVEFTKDWRTDAERRDLTINSMFLGLDGTLVDFFNGKADLEQHRVAFVGDPTARIREDYLRILRYFRFYGRIADEPNLHCAETLQAIRENGDGLAGISGERIWSEVKKILTGNHAASLIECMHDLQLTQYMGLTGITNITNFRRVWERSRSLDPKPMTLLSALLRSQMEVLELEARLKISADERKTALFIVAERDDKYHPSNPLKPYQDIVVSLQGKEKNVLAYTLEVLKYRGEKDLLDRLGHWEIPKFPVSGKDLIEAGVPKGKEFGKCLERLKEKWMESDFLMSREDLLKTLAHTPKSDR</sequence>
<name>A0A914B4G5_PATMI</name>
<evidence type="ECO:0000256" key="2">
    <source>
        <dbReference type="ARBA" id="ARBA00007265"/>
    </source>
</evidence>
<organism evidence="12 13">
    <name type="scientific">Patiria miniata</name>
    <name type="common">Bat star</name>
    <name type="synonym">Asterina miniata</name>
    <dbReference type="NCBI Taxonomy" id="46514"/>
    <lineage>
        <taxon>Eukaryota</taxon>
        <taxon>Metazoa</taxon>
        <taxon>Echinodermata</taxon>
        <taxon>Eleutherozoa</taxon>
        <taxon>Asterozoa</taxon>
        <taxon>Asteroidea</taxon>
        <taxon>Valvatacea</taxon>
        <taxon>Valvatida</taxon>
        <taxon>Asterinidae</taxon>
        <taxon>Patiria</taxon>
    </lineage>
</organism>
<dbReference type="AlphaFoldDB" id="A0A914B4G5"/>
<evidence type="ECO:0000256" key="6">
    <source>
        <dbReference type="ARBA" id="ARBA00022723"/>
    </source>
</evidence>
<evidence type="ECO:0008006" key="14">
    <source>
        <dbReference type="Google" id="ProtNLM"/>
    </source>
</evidence>
<evidence type="ECO:0000256" key="1">
    <source>
        <dbReference type="ARBA" id="ARBA00001946"/>
    </source>
</evidence>
<keyword evidence="6" id="KW-0479">Metal-binding</keyword>
<dbReference type="GO" id="GO:0016779">
    <property type="term" value="F:nucleotidyltransferase activity"/>
    <property type="evidence" value="ECO:0007669"/>
    <property type="project" value="UniProtKB-KW"/>
</dbReference>
<dbReference type="InterPro" id="IPR002646">
    <property type="entry name" value="PolA_pol_head_dom"/>
</dbReference>
<feature type="domain" description="Poly A polymerase head" evidence="10">
    <location>
        <begin position="73"/>
        <end position="196"/>
    </location>
</feature>
<dbReference type="CDD" id="cd05398">
    <property type="entry name" value="NT_ClassII-CCAase"/>
    <property type="match status" value="1"/>
</dbReference>
<keyword evidence="3 9" id="KW-0808">Transferase</keyword>
<comment type="similarity">
    <text evidence="2 9">Belongs to the tRNA nucleotidyltransferase/poly(A) polymerase family.</text>
</comment>
<dbReference type="RefSeq" id="XP_038070948.1">
    <property type="nucleotide sequence ID" value="XM_038215020.1"/>
</dbReference>
<dbReference type="Pfam" id="PF01743">
    <property type="entry name" value="PolyA_pol"/>
    <property type="match status" value="1"/>
</dbReference>
<keyword evidence="9" id="KW-0694">RNA-binding</keyword>
<evidence type="ECO:0000256" key="3">
    <source>
        <dbReference type="ARBA" id="ARBA00022679"/>
    </source>
</evidence>
<keyword evidence="7" id="KW-0547">Nucleotide-binding</keyword>
<evidence type="ECO:0000256" key="4">
    <source>
        <dbReference type="ARBA" id="ARBA00022694"/>
    </source>
</evidence>
<dbReference type="GO" id="GO:0046872">
    <property type="term" value="F:metal ion binding"/>
    <property type="evidence" value="ECO:0007669"/>
    <property type="project" value="UniProtKB-KW"/>
</dbReference>
<evidence type="ECO:0000259" key="10">
    <source>
        <dbReference type="Pfam" id="PF01743"/>
    </source>
</evidence>
<keyword evidence="4" id="KW-0819">tRNA processing</keyword>
<dbReference type="Gene3D" id="1.10.3090.10">
    <property type="entry name" value="cca-adding enzyme, domain 2"/>
    <property type="match status" value="1"/>
</dbReference>
<evidence type="ECO:0000313" key="12">
    <source>
        <dbReference type="EnsemblMetazoa" id="XP_038070948.1"/>
    </source>
</evidence>
<dbReference type="CTD" id="51095"/>
<dbReference type="PANTHER" id="PTHR46173:SF1">
    <property type="entry name" value="CCA TRNA NUCLEOTIDYLTRANSFERASE 1, MITOCHONDRIAL"/>
    <property type="match status" value="1"/>
</dbReference>
<dbReference type="GeneID" id="119739895"/>
<dbReference type="InterPro" id="IPR032828">
    <property type="entry name" value="PolyA_RNA-bd"/>
</dbReference>
<dbReference type="InterPro" id="IPR043519">
    <property type="entry name" value="NT_sf"/>
</dbReference>
<keyword evidence="13" id="KW-1185">Reference proteome</keyword>
<evidence type="ECO:0000256" key="8">
    <source>
        <dbReference type="ARBA" id="ARBA00022842"/>
    </source>
</evidence>
<accession>A0A914B4G5</accession>
<proteinExistence type="inferred from homology"/>
<dbReference type="InterPro" id="IPR050264">
    <property type="entry name" value="Bact_CCA-adding_enz_type3_sf"/>
</dbReference>
<dbReference type="OMA" id="NLCPKPM"/>
<dbReference type="GO" id="GO:0001680">
    <property type="term" value="P:tRNA 3'-terminal CCA addition"/>
    <property type="evidence" value="ECO:0007669"/>
    <property type="project" value="UniProtKB-ARBA"/>
</dbReference>
<reference evidence="12" key="1">
    <citation type="submission" date="2022-11" db="UniProtKB">
        <authorList>
            <consortium name="EnsemblMetazoa"/>
        </authorList>
    </citation>
    <scope>IDENTIFICATION</scope>
</reference>
<evidence type="ECO:0000256" key="5">
    <source>
        <dbReference type="ARBA" id="ARBA00022695"/>
    </source>
</evidence>
<keyword evidence="5" id="KW-0548">Nucleotidyltransferase</keyword>